<proteinExistence type="predicted"/>
<evidence type="ECO:0000313" key="2">
    <source>
        <dbReference type="EMBL" id="MBS2099505.1"/>
    </source>
</evidence>
<protein>
    <submittedName>
        <fullName evidence="2">Polyphosphate polymerase domain-containing protein</fullName>
    </submittedName>
</protein>
<reference evidence="2 3" key="1">
    <citation type="journal article" date="2015" name="Int. J. Syst. Evol. Microbiol.">
        <title>Carboxylicivirga linearis sp. nov., isolated from a sea cucumber culture pond.</title>
        <authorList>
            <person name="Wang F.Q."/>
            <person name="Zhou Y.X."/>
            <person name="Lin X.Z."/>
            <person name="Chen G.J."/>
            <person name="Du Z.J."/>
        </authorList>
    </citation>
    <scope>NUCLEOTIDE SEQUENCE [LARGE SCALE GENOMIC DNA]</scope>
    <source>
        <strain evidence="2 3">FB218</strain>
    </source>
</reference>
<name>A0ABS5JX72_9BACT</name>
<gene>
    <name evidence="2" type="ORF">KEM10_14515</name>
</gene>
<evidence type="ECO:0000259" key="1">
    <source>
        <dbReference type="Pfam" id="PF09359"/>
    </source>
</evidence>
<dbReference type="InterPro" id="IPR018966">
    <property type="entry name" value="VTC_domain"/>
</dbReference>
<organism evidence="2 3">
    <name type="scientific">Carboxylicivirga linearis</name>
    <dbReference type="NCBI Taxonomy" id="1628157"/>
    <lineage>
        <taxon>Bacteria</taxon>
        <taxon>Pseudomonadati</taxon>
        <taxon>Bacteroidota</taxon>
        <taxon>Bacteroidia</taxon>
        <taxon>Marinilabiliales</taxon>
        <taxon>Marinilabiliaceae</taxon>
        <taxon>Carboxylicivirga</taxon>
    </lineage>
</organism>
<sequence length="255" mass="29814">MKPNPNNIANQIKQVLLGFTPITLDDMNHVSLMNRIDTKFIVPISILPALLKDVQGNYQVLDINNERVFLYKTEYFDTHDFSMYEAHHNGKLNRFKIRKREYVASGKLFLEVKYKNNKRRTIKKRIEKDHHDMSSNESSFIEENSPYKMEELELKLSNQFYRITLVGSDERLTIDFDLSFAHGDDKDADFPDAAIIEFKQSKFNINSMGMQILKKHGIRPESCSKYCLGAASLHTNIKANRLKQKFELLEKFKLN</sequence>
<dbReference type="Proteomes" id="UP000708576">
    <property type="component" value="Unassembled WGS sequence"/>
</dbReference>
<dbReference type="RefSeq" id="WP_212216747.1">
    <property type="nucleotide sequence ID" value="NZ_JAGUCO010000011.1"/>
</dbReference>
<dbReference type="CDD" id="cd07750">
    <property type="entry name" value="PolyPPase_VTC_like"/>
    <property type="match status" value="1"/>
</dbReference>
<keyword evidence="3" id="KW-1185">Reference proteome</keyword>
<feature type="domain" description="VTC" evidence="1">
    <location>
        <begin position="34"/>
        <end position="234"/>
    </location>
</feature>
<comment type="caution">
    <text evidence="2">The sequence shown here is derived from an EMBL/GenBank/DDBJ whole genome shotgun (WGS) entry which is preliminary data.</text>
</comment>
<dbReference type="Pfam" id="PF09359">
    <property type="entry name" value="VTC"/>
    <property type="match status" value="1"/>
</dbReference>
<evidence type="ECO:0000313" key="3">
    <source>
        <dbReference type="Proteomes" id="UP000708576"/>
    </source>
</evidence>
<dbReference type="InterPro" id="IPR042267">
    <property type="entry name" value="VTC_sf"/>
</dbReference>
<dbReference type="Gene3D" id="3.20.100.30">
    <property type="entry name" value="VTC, catalytic tunnel domain"/>
    <property type="match status" value="1"/>
</dbReference>
<accession>A0ABS5JX72</accession>
<dbReference type="EMBL" id="JAGUCO010000011">
    <property type="protein sequence ID" value="MBS2099505.1"/>
    <property type="molecule type" value="Genomic_DNA"/>
</dbReference>